<comment type="caution">
    <text evidence="1">The sequence shown here is derived from an EMBL/GenBank/DDBJ whole genome shotgun (WGS) entry which is preliminary data.</text>
</comment>
<proteinExistence type="predicted"/>
<dbReference type="AlphaFoldDB" id="A0A930L374"/>
<reference evidence="1" key="1">
    <citation type="submission" date="2020-04" db="EMBL/GenBank/DDBJ databases">
        <title>Deep metagenomics examines the oral microbiome during advanced dental caries in children, revealing novel taxa and co-occurrences with host molecules.</title>
        <authorList>
            <person name="Baker J.L."/>
            <person name="Morton J.T."/>
            <person name="Dinis M."/>
            <person name="Alvarez R."/>
            <person name="Tran N.C."/>
            <person name="Knight R."/>
            <person name="Edlund A."/>
        </authorList>
    </citation>
    <scope>NUCLEOTIDE SEQUENCE</scope>
    <source>
        <strain evidence="1">JCVI_39_bin.18</strain>
    </source>
</reference>
<accession>A0A930L374</accession>
<organism evidence="1 2">
    <name type="scientific">Rothia mucilaginosa</name>
    <dbReference type="NCBI Taxonomy" id="43675"/>
    <lineage>
        <taxon>Bacteria</taxon>
        <taxon>Bacillati</taxon>
        <taxon>Actinomycetota</taxon>
        <taxon>Actinomycetes</taxon>
        <taxon>Micrococcales</taxon>
        <taxon>Micrococcaceae</taxon>
        <taxon>Rothia</taxon>
    </lineage>
</organism>
<dbReference type="EMBL" id="JABZXO010000032">
    <property type="protein sequence ID" value="MBF1658074.1"/>
    <property type="molecule type" value="Genomic_DNA"/>
</dbReference>
<evidence type="ECO:0000313" key="2">
    <source>
        <dbReference type="Proteomes" id="UP000770330"/>
    </source>
</evidence>
<dbReference type="Proteomes" id="UP000770330">
    <property type="component" value="Unassembled WGS sequence"/>
</dbReference>
<protein>
    <submittedName>
        <fullName evidence="1">Uncharacterized protein</fullName>
    </submittedName>
</protein>
<gene>
    <name evidence="1" type="ORF">HXO61_09140</name>
</gene>
<name>A0A930L374_9MICC</name>
<sequence>METTRPASMNDYQEMQNIVPVTLSIPVLKMPISPEEVRKESPETAEIRMLVIGLNRPVTPMRSFVGDGVLILAQTPAWEKARQEIYEASVAGDKGRMLEVMLTLAAEYLELQKPSDIFDFAVPISEA</sequence>
<dbReference type="RefSeq" id="WP_303945705.1">
    <property type="nucleotide sequence ID" value="NZ_JABZXO010000032.1"/>
</dbReference>
<evidence type="ECO:0000313" key="1">
    <source>
        <dbReference type="EMBL" id="MBF1658074.1"/>
    </source>
</evidence>